<feature type="non-terminal residue" evidence="3">
    <location>
        <position position="1"/>
    </location>
</feature>
<dbReference type="AlphaFoldDB" id="A0A8H7R1Q8"/>
<dbReference type="GO" id="GO:0006355">
    <property type="term" value="P:regulation of DNA-templated transcription"/>
    <property type="evidence" value="ECO:0007669"/>
    <property type="project" value="InterPro"/>
</dbReference>
<gene>
    <name evidence="3" type="ORF">INT47_007433</name>
</gene>
<name>A0A8H7R1Q8_9FUNG</name>
<keyword evidence="4" id="KW-1185">Reference proteome</keyword>
<dbReference type="Pfam" id="PF10551">
    <property type="entry name" value="MULE"/>
    <property type="match status" value="1"/>
</dbReference>
<feature type="compositionally biased region" description="Basic and acidic residues" evidence="1">
    <location>
        <begin position="564"/>
        <end position="583"/>
    </location>
</feature>
<feature type="domain" description="MULE transposase" evidence="2">
    <location>
        <begin position="201"/>
        <end position="296"/>
    </location>
</feature>
<evidence type="ECO:0000259" key="2">
    <source>
        <dbReference type="Pfam" id="PF10551"/>
    </source>
</evidence>
<accession>A0A8H7R1Q8</accession>
<evidence type="ECO:0000256" key="1">
    <source>
        <dbReference type="SAM" id="MobiDB-lite"/>
    </source>
</evidence>
<evidence type="ECO:0000313" key="3">
    <source>
        <dbReference type="EMBL" id="KAG2201556.1"/>
    </source>
</evidence>
<dbReference type="InterPro" id="IPR018289">
    <property type="entry name" value="MULE_transposase_dom"/>
</dbReference>
<reference evidence="3" key="1">
    <citation type="submission" date="2020-12" db="EMBL/GenBank/DDBJ databases">
        <title>Metabolic potential, ecology and presence of endohyphal bacteria is reflected in genomic diversity of Mucoromycotina.</title>
        <authorList>
            <person name="Muszewska A."/>
            <person name="Okrasinska A."/>
            <person name="Steczkiewicz K."/>
            <person name="Drgas O."/>
            <person name="Orlowska M."/>
            <person name="Perlinska-Lenart U."/>
            <person name="Aleksandrzak-Piekarczyk T."/>
            <person name="Szatraj K."/>
            <person name="Zielenkiewicz U."/>
            <person name="Pilsyk S."/>
            <person name="Malc E."/>
            <person name="Mieczkowski P."/>
            <person name="Kruszewska J.S."/>
            <person name="Biernat P."/>
            <person name="Pawlowska J."/>
        </authorList>
    </citation>
    <scope>NUCLEOTIDE SEQUENCE</scope>
    <source>
        <strain evidence="3">WA0000017839</strain>
    </source>
</reference>
<dbReference type="EMBL" id="JAEPRD010000070">
    <property type="protein sequence ID" value="KAG2201556.1"/>
    <property type="molecule type" value="Genomic_DNA"/>
</dbReference>
<proteinExistence type="predicted"/>
<feature type="compositionally biased region" description="Basic and acidic residues" evidence="1">
    <location>
        <begin position="16"/>
        <end position="29"/>
    </location>
</feature>
<protein>
    <recommendedName>
        <fullName evidence="2">MULE transposase domain-containing protein</fullName>
    </recommendedName>
</protein>
<evidence type="ECO:0000313" key="4">
    <source>
        <dbReference type="Proteomes" id="UP000603453"/>
    </source>
</evidence>
<dbReference type="PANTHER" id="PTHR31669">
    <property type="entry name" value="PROTEIN FAR1-RELATED SEQUENCE 10-RELATED"/>
    <property type="match status" value="1"/>
</dbReference>
<comment type="caution">
    <text evidence="3">The sequence shown here is derived from an EMBL/GenBank/DDBJ whole genome shotgun (WGS) entry which is preliminary data.</text>
</comment>
<dbReference type="PANTHER" id="PTHR31669:SF251">
    <property type="entry name" value="PROTEIN FAR1-RELATED SEQUENCE"/>
    <property type="match status" value="1"/>
</dbReference>
<dbReference type="InterPro" id="IPR031052">
    <property type="entry name" value="FHY3/FAR1"/>
</dbReference>
<organism evidence="3 4">
    <name type="scientific">Mucor saturninus</name>
    <dbReference type="NCBI Taxonomy" id="64648"/>
    <lineage>
        <taxon>Eukaryota</taxon>
        <taxon>Fungi</taxon>
        <taxon>Fungi incertae sedis</taxon>
        <taxon>Mucoromycota</taxon>
        <taxon>Mucoromycotina</taxon>
        <taxon>Mucoromycetes</taxon>
        <taxon>Mucorales</taxon>
        <taxon>Mucorineae</taxon>
        <taxon>Mucoraceae</taxon>
        <taxon>Mucor</taxon>
    </lineage>
</organism>
<feature type="region of interest" description="Disordered" evidence="1">
    <location>
        <begin position="16"/>
        <end position="41"/>
    </location>
</feature>
<dbReference type="OrthoDB" id="2422867at2759"/>
<sequence length="671" mass="76018">MRWEIHLLSLINPAEESKESFEETFDRQNAEQTNTEETTTDDYDWEYLSEPEEEDISVGATRHVSSFAETVSTNERVIELKAALEAEFPVGKTFADKDIARLEMQSFSKANNIPFETFKSDKSYIKMIFKHFDKYRAAKKGEDEEDIGTGEGLEVLRNDPIEPLEEQGARHSYMFLNSEDQELAISLMRAGTTPSETLKCVVIDATYKNNSHKMVLLNFVVAGTLRSKEKPKQLVTVPIAGCWMDRETGDRYRWSMNCFREILWPVGESTGNLPKCFVTDNDEALLGAIKSVFPERNLMEMEVKSFMAIIKQMALTCATKSEFLVAKDAYEAFVSTKGMCVKGGAQTMIKYLHHMMVKKQFWVGYYVNNLMHMGNRTSNRVESTHANIKRSNNTSSGSMAVVTEKIDLWIKKREDYRNLQSIKESVSQRPVFLEHDIADQLSLIRLNVSSFAFESIKNELIEMKASEENPNHVSHVRSGENCLFATVAEVSAELGKDSAPESGSQQESVDLLKDMDALILKYSTDRLDTALAPEIVEIQKGRPKGTKRNKLGVEHEDEKICIEQKNSKKIKQEQKKVENDKSQKNKPSLRKPSTTAVNKLKSKYKPSEVVTRNSDNSNLFKMLDSQYADDVLGLVNPIPNGNCGIRAVSAAVFGHEEAWIQVKKMMLATFQ</sequence>
<feature type="region of interest" description="Disordered" evidence="1">
    <location>
        <begin position="564"/>
        <end position="607"/>
    </location>
</feature>
<dbReference type="Proteomes" id="UP000603453">
    <property type="component" value="Unassembled WGS sequence"/>
</dbReference>